<organism evidence="2 3">
    <name type="scientific">Paenibacillus artemisiicola</name>
    <dbReference type="NCBI Taxonomy" id="1172618"/>
    <lineage>
        <taxon>Bacteria</taxon>
        <taxon>Bacillati</taxon>
        <taxon>Bacillota</taxon>
        <taxon>Bacilli</taxon>
        <taxon>Bacillales</taxon>
        <taxon>Paenibacillaceae</taxon>
        <taxon>Paenibacillus</taxon>
    </lineage>
</organism>
<sequence length="122" mass="13357">MPKQAPSIEVYQLENGGWGFVVTGEDVSMSAEHNPFRSGFVLMTQEEAQYFADCYALGVSIDYPREDPGTYQPPPPLPDPVAKLSERLDDTETKVSELEQASADTTQALLDLFETVATSLPA</sequence>
<comment type="caution">
    <text evidence="2">The sequence shown here is derived from an EMBL/GenBank/DDBJ whole genome shotgun (WGS) entry which is preliminary data.</text>
</comment>
<dbReference type="EMBL" id="JAGGDJ010000032">
    <property type="protein sequence ID" value="MBO7747342.1"/>
    <property type="molecule type" value="Genomic_DNA"/>
</dbReference>
<keyword evidence="3" id="KW-1185">Reference proteome</keyword>
<feature type="coiled-coil region" evidence="1">
    <location>
        <begin position="81"/>
        <end position="108"/>
    </location>
</feature>
<proteinExistence type="predicted"/>
<reference evidence="2 3" key="1">
    <citation type="submission" date="2021-03" db="EMBL/GenBank/DDBJ databases">
        <title>Paenibacillus artemisicola MWE-103 whole genome sequence.</title>
        <authorList>
            <person name="Ham Y.J."/>
        </authorList>
    </citation>
    <scope>NUCLEOTIDE SEQUENCE [LARGE SCALE GENOMIC DNA]</scope>
    <source>
        <strain evidence="2 3">MWE-103</strain>
    </source>
</reference>
<keyword evidence="1" id="KW-0175">Coiled coil</keyword>
<evidence type="ECO:0000313" key="2">
    <source>
        <dbReference type="EMBL" id="MBO7747342.1"/>
    </source>
</evidence>
<evidence type="ECO:0000313" key="3">
    <source>
        <dbReference type="Proteomes" id="UP000670947"/>
    </source>
</evidence>
<dbReference type="Proteomes" id="UP000670947">
    <property type="component" value="Unassembled WGS sequence"/>
</dbReference>
<evidence type="ECO:0000256" key="1">
    <source>
        <dbReference type="SAM" id="Coils"/>
    </source>
</evidence>
<protein>
    <submittedName>
        <fullName evidence="2">Uncharacterized protein</fullName>
    </submittedName>
</protein>
<accession>A0ABS3WGC8</accession>
<name>A0ABS3WGC8_9BACL</name>
<gene>
    <name evidence="2" type="ORF">I8J29_24460</name>
</gene>
<dbReference type="RefSeq" id="WP_208850046.1">
    <property type="nucleotide sequence ID" value="NZ_JAGGDJ010000032.1"/>
</dbReference>